<dbReference type="InterPro" id="IPR002524">
    <property type="entry name" value="Cation_efflux"/>
</dbReference>
<keyword evidence="4" id="KW-0813">Transport</keyword>
<evidence type="ECO:0000313" key="10">
    <source>
        <dbReference type="Proteomes" id="UP000267096"/>
    </source>
</evidence>
<dbReference type="OrthoDB" id="9944568at2759"/>
<feature type="transmembrane region" description="Helical" evidence="7">
    <location>
        <begin position="283"/>
        <end position="304"/>
    </location>
</feature>
<dbReference type="NCBIfam" id="TIGR01297">
    <property type="entry name" value="CDF"/>
    <property type="match status" value="1"/>
</dbReference>
<evidence type="ECO:0000256" key="2">
    <source>
        <dbReference type="ARBA" id="ARBA00008873"/>
    </source>
</evidence>
<sequence length="324" mass="36413">MKVCPRYNHYQDQSLDHSKIILFKPNKFCLKIRSRLMELMTKPIVIEVVKRVVMNNFRNQQYGATNNNVDEFHCHYDKINAPSSNKRSKRVLWLSLAVCLGFMICEIVGGLLAQSLAIITDAAHLLTDFASMLISLFALYIAERPASQRMSFGWYRAEVMGAFLSVFMIWIITGILVYLAIYRIIQGNYDIDAPIMAITAGLGVVVNIVMGILLYFGGHTHSHGGAHHAHLNGNAQHEHSSEPRKHTNINVRAAMIHVLGDLIQSVGVLIAALLIFYNGNWSIIDPICTLLFSVIVVCTTFFIVRDALVVLLEGLFLYVPFDSF</sequence>
<evidence type="ECO:0000256" key="4">
    <source>
        <dbReference type="ARBA" id="ARBA00022906"/>
    </source>
</evidence>
<dbReference type="PANTHER" id="PTHR11562:SF17">
    <property type="entry name" value="RE54080P-RELATED"/>
    <property type="match status" value="1"/>
</dbReference>
<keyword evidence="4" id="KW-0406">Ion transport</keyword>
<feature type="transmembrane region" description="Helical" evidence="7">
    <location>
        <begin position="122"/>
        <end position="142"/>
    </location>
</feature>
<keyword evidence="10" id="KW-1185">Reference proteome</keyword>
<dbReference type="FunFam" id="1.20.1510.10:FF:000027">
    <property type="entry name" value="Zinc transporter ttm-1"/>
    <property type="match status" value="1"/>
</dbReference>
<feature type="transmembrane region" description="Helical" evidence="7">
    <location>
        <begin position="193"/>
        <end position="216"/>
    </location>
</feature>
<organism evidence="9 10">
    <name type="scientific">Anisakis simplex</name>
    <name type="common">Herring worm</name>
    <dbReference type="NCBI Taxonomy" id="6269"/>
    <lineage>
        <taxon>Eukaryota</taxon>
        <taxon>Metazoa</taxon>
        <taxon>Ecdysozoa</taxon>
        <taxon>Nematoda</taxon>
        <taxon>Chromadorea</taxon>
        <taxon>Rhabditida</taxon>
        <taxon>Spirurina</taxon>
        <taxon>Ascaridomorpha</taxon>
        <taxon>Ascaridoidea</taxon>
        <taxon>Anisakidae</taxon>
        <taxon>Anisakis</taxon>
        <taxon>Anisakis simplex complex</taxon>
    </lineage>
</organism>
<dbReference type="InterPro" id="IPR027469">
    <property type="entry name" value="Cation_efflux_TMD_sf"/>
</dbReference>
<keyword evidence="5 7" id="KW-1133">Transmembrane helix</keyword>
<dbReference type="InterPro" id="IPR058533">
    <property type="entry name" value="Cation_efflux_TM"/>
</dbReference>
<dbReference type="GO" id="GO:0010043">
    <property type="term" value="P:response to zinc ion"/>
    <property type="evidence" value="ECO:0007669"/>
    <property type="project" value="TreeGrafter"/>
</dbReference>
<dbReference type="PANTHER" id="PTHR11562">
    <property type="entry name" value="CATION EFFLUX PROTEIN/ ZINC TRANSPORTER"/>
    <property type="match status" value="1"/>
</dbReference>
<dbReference type="EMBL" id="UYRR01032431">
    <property type="protein sequence ID" value="VDK55615.1"/>
    <property type="molecule type" value="Genomic_DNA"/>
</dbReference>
<dbReference type="InterPro" id="IPR050681">
    <property type="entry name" value="CDF/SLC30A"/>
</dbReference>
<name>A0A3P6RNR3_ANISI</name>
<feature type="domain" description="Cation efflux protein transmembrane" evidence="8">
    <location>
        <begin position="92"/>
        <end position="312"/>
    </location>
</feature>
<dbReference type="Pfam" id="PF01545">
    <property type="entry name" value="Cation_efflux"/>
    <property type="match status" value="1"/>
</dbReference>
<comment type="similarity">
    <text evidence="2">Belongs to the cation diffusion facilitator (CDF) transporter (TC 2.A.4) family. SLC30A subfamily.</text>
</comment>
<keyword evidence="4" id="KW-0862">Zinc</keyword>
<keyword evidence="4" id="KW-0864">Zinc transport</keyword>
<feature type="transmembrane region" description="Helical" evidence="7">
    <location>
        <begin position="254"/>
        <end position="277"/>
    </location>
</feature>
<protein>
    <recommendedName>
        <fullName evidence="8">Cation efflux protein transmembrane domain-containing protein</fullName>
    </recommendedName>
</protein>
<accession>A0A3P6RNR3</accession>
<feature type="transmembrane region" description="Helical" evidence="7">
    <location>
        <begin position="91"/>
        <end position="116"/>
    </location>
</feature>
<dbReference type="Gene3D" id="1.20.1510.10">
    <property type="entry name" value="Cation efflux protein transmembrane domain"/>
    <property type="match status" value="1"/>
</dbReference>
<evidence type="ECO:0000259" key="8">
    <source>
        <dbReference type="Pfam" id="PF01545"/>
    </source>
</evidence>
<proteinExistence type="inferred from homology"/>
<dbReference type="Proteomes" id="UP000267096">
    <property type="component" value="Unassembled WGS sequence"/>
</dbReference>
<keyword evidence="6 7" id="KW-0472">Membrane</keyword>
<evidence type="ECO:0000256" key="3">
    <source>
        <dbReference type="ARBA" id="ARBA00022692"/>
    </source>
</evidence>
<evidence type="ECO:0000256" key="6">
    <source>
        <dbReference type="ARBA" id="ARBA00023136"/>
    </source>
</evidence>
<feature type="transmembrane region" description="Helical" evidence="7">
    <location>
        <begin position="162"/>
        <end position="181"/>
    </location>
</feature>
<dbReference type="GO" id="GO:0005385">
    <property type="term" value="F:zinc ion transmembrane transporter activity"/>
    <property type="evidence" value="ECO:0007669"/>
    <property type="project" value="TreeGrafter"/>
</dbReference>
<gene>
    <name evidence="9" type="ORF">ASIM_LOCUS15598</name>
</gene>
<evidence type="ECO:0000256" key="5">
    <source>
        <dbReference type="ARBA" id="ARBA00022989"/>
    </source>
</evidence>
<dbReference type="GO" id="GO:0005886">
    <property type="term" value="C:plasma membrane"/>
    <property type="evidence" value="ECO:0007669"/>
    <property type="project" value="TreeGrafter"/>
</dbReference>
<dbReference type="AlphaFoldDB" id="A0A3P6RNR3"/>
<comment type="subcellular location">
    <subcellularLocation>
        <location evidence="1">Membrane</location>
        <topology evidence="1">Multi-pass membrane protein</topology>
    </subcellularLocation>
</comment>
<reference evidence="9 10" key="1">
    <citation type="submission" date="2018-11" db="EMBL/GenBank/DDBJ databases">
        <authorList>
            <consortium name="Pathogen Informatics"/>
        </authorList>
    </citation>
    <scope>NUCLEOTIDE SEQUENCE [LARGE SCALE GENOMIC DNA]</scope>
</reference>
<evidence type="ECO:0000256" key="7">
    <source>
        <dbReference type="SAM" id="Phobius"/>
    </source>
</evidence>
<evidence type="ECO:0000256" key="1">
    <source>
        <dbReference type="ARBA" id="ARBA00004141"/>
    </source>
</evidence>
<evidence type="ECO:0000313" key="9">
    <source>
        <dbReference type="EMBL" id="VDK55615.1"/>
    </source>
</evidence>
<keyword evidence="3 7" id="KW-0812">Transmembrane</keyword>
<dbReference type="SUPFAM" id="SSF161111">
    <property type="entry name" value="Cation efflux protein transmembrane domain-like"/>
    <property type="match status" value="1"/>
</dbReference>